<dbReference type="GO" id="GO:0006950">
    <property type="term" value="P:response to stress"/>
    <property type="evidence" value="ECO:0007669"/>
    <property type="project" value="UniProtKB-ARBA"/>
</dbReference>
<evidence type="ECO:0000313" key="4">
    <source>
        <dbReference type="Proteomes" id="UP000281708"/>
    </source>
</evidence>
<feature type="compositionally biased region" description="Gly residues" evidence="1">
    <location>
        <begin position="33"/>
        <end position="43"/>
    </location>
</feature>
<dbReference type="InterPro" id="IPR013766">
    <property type="entry name" value="Thioredoxin_domain"/>
</dbReference>
<proteinExistence type="predicted"/>
<name>A0A3L8P8K8_9ACTN</name>
<dbReference type="Pfam" id="PF14561">
    <property type="entry name" value="TPR_20"/>
    <property type="match status" value="1"/>
</dbReference>
<dbReference type="SUPFAM" id="SSF52833">
    <property type="entry name" value="Thioredoxin-like"/>
    <property type="match status" value="1"/>
</dbReference>
<dbReference type="Pfam" id="PF00085">
    <property type="entry name" value="Thioredoxin"/>
    <property type="match status" value="1"/>
</dbReference>
<evidence type="ECO:0000256" key="1">
    <source>
        <dbReference type="SAM" id="MobiDB-lite"/>
    </source>
</evidence>
<accession>A0A3L8P8K8</accession>
<comment type="caution">
    <text evidence="3">The sequence shown here is derived from an EMBL/GenBank/DDBJ whole genome shotgun (WGS) entry which is preliminary data.</text>
</comment>
<dbReference type="Gene3D" id="3.40.30.10">
    <property type="entry name" value="Glutaredoxin"/>
    <property type="match status" value="1"/>
</dbReference>
<dbReference type="AlphaFoldDB" id="A0A3L8P8K8"/>
<feature type="domain" description="Thioredoxin" evidence="2">
    <location>
        <begin position="26"/>
        <end position="164"/>
    </location>
</feature>
<feature type="region of interest" description="Disordered" evidence="1">
    <location>
        <begin position="171"/>
        <end position="198"/>
    </location>
</feature>
<evidence type="ECO:0000313" key="3">
    <source>
        <dbReference type="EMBL" id="RLV51069.1"/>
    </source>
</evidence>
<evidence type="ECO:0000259" key="2">
    <source>
        <dbReference type="PROSITE" id="PS51352"/>
    </source>
</evidence>
<dbReference type="InterPro" id="IPR011990">
    <property type="entry name" value="TPR-like_helical_dom_sf"/>
</dbReference>
<keyword evidence="4" id="KW-1185">Reference proteome</keyword>
<dbReference type="RefSeq" id="WP_121804749.1">
    <property type="nucleotide sequence ID" value="NZ_RDBE01000001.1"/>
</dbReference>
<dbReference type="InterPro" id="IPR036249">
    <property type="entry name" value="Thioredoxin-like_sf"/>
</dbReference>
<gene>
    <name evidence="3" type="ORF">D9V37_03885</name>
</gene>
<dbReference type="Proteomes" id="UP000281708">
    <property type="component" value="Unassembled WGS sequence"/>
</dbReference>
<dbReference type="EMBL" id="RDBE01000001">
    <property type="protein sequence ID" value="RLV51069.1"/>
    <property type="molecule type" value="Genomic_DNA"/>
</dbReference>
<feature type="compositionally biased region" description="Polar residues" evidence="1">
    <location>
        <begin position="1"/>
        <end position="13"/>
    </location>
</feature>
<dbReference type="OrthoDB" id="5181746at2"/>
<reference evidence="3 4" key="1">
    <citation type="submission" date="2018-10" db="EMBL/GenBank/DDBJ databases">
        <title>Marmoricola sp. 4Q3S-7 whole genome shotgun sequence.</title>
        <authorList>
            <person name="Li F."/>
        </authorList>
    </citation>
    <scope>NUCLEOTIDE SEQUENCE [LARGE SCALE GENOMIC DNA]</scope>
    <source>
        <strain evidence="3 4">4Q3S-7</strain>
    </source>
</reference>
<dbReference type="SUPFAM" id="SSF48452">
    <property type="entry name" value="TPR-like"/>
    <property type="match status" value="1"/>
</dbReference>
<sequence length="329" mass="34326">MSTPQRPRNQQAAFTRPGAVDLSALKQPAAPGPGAGADAAGGGAPGGGVVGAYTVQVDEQNFQQLLEQSMTAPVLLSFYSPTRAPASVGLADDLQSLADEFEGKFLLGRVDIDAVPQIAQAAAQAMQAQALPLVALVAQGRPMPLFEDAPPLEELRTGLTQVFQQLATQGFTGRHQPRSAAPAGESDSDEPPLDPRYAPAQNALEANDLDGAVAEYQKLVDANPADAEAAGGLAMAKVLQRTQGVNLQTARESAASAPDDVDAQTLVADLDMLGGHVEDAFNRLIEVIRRTADADRDRARNHLIGLFAAVGNDDPRVLAARRGLASALF</sequence>
<organism evidence="3 4">
    <name type="scientific">Nocardioides mangrovicus</name>
    <dbReference type="NCBI Taxonomy" id="2478913"/>
    <lineage>
        <taxon>Bacteria</taxon>
        <taxon>Bacillati</taxon>
        <taxon>Actinomycetota</taxon>
        <taxon>Actinomycetes</taxon>
        <taxon>Propionibacteriales</taxon>
        <taxon>Nocardioidaceae</taxon>
        <taxon>Nocardioides</taxon>
    </lineage>
</organism>
<dbReference type="PROSITE" id="PS51352">
    <property type="entry name" value="THIOREDOXIN_2"/>
    <property type="match status" value="1"/>
</dbReference>
<dbReference type="Gene3D" id="1.25.40.10">
    <property type="entry name" value="Tetratricopeptide repeat domain"/>
    <property type="match status" value="1"/>
</dbReference>
<protein>
    <submittedName>
        <fullName evidence="3">Co-chaperone YbbN</fullName>
    </submittedName>
</protein>
<feature type="region of interest" description="Disordered" evidence="1">
    <location>
        <begin position="1"/>
        <end position="43"/>
    </location>
</feature>